<keyword evidence="1" id="KW-0472">Membrane</keyword>
<evidence type="ECO:0000313" key="3">
    <source>
        <dbReference type="Proteomes" id="UP000010077"/>
    </source>
</evidence>
<dbReference type="STRING" id="1193729.A1OE_1135"/>
<protein>
    <submittedName>
        <fullName evidence="2">Uncharacterized protein</fullName>
    </submittedName>
</protein>
<reference evidence="2 3" key="1">
    <citation type="journal article" date="2012" name="Proc. Natl. Acad. Sci. U.S.A.">
        <title>Genome streamlining and chemical defense in a coral reef symbiosis.</title>
        <authorList>
            <person name="Kwan J.C."/>
            <person name="Donia M.S."/>
            <person name="Han A.W."/>
            <person name="Hirose E."/>
            <person name="Haygood M.G."/>
            <person name="Schmidt E.W."/>
        </authorList>
    </citation>
    <scope>NUCLEOTIDE SEQUENCE [LARGE SCALE GENOMIC DNA]</scope>
    <source>
        <strain evidence="2 3">L2</strain>
    </source>
</reference>
<organism evidence="2 3">
    <name type="scientific">Candidatus Endolissoclinum faulkneri L2</name>
    <dbReference type="NCBI Taxonomy" id="1193729"/>
    <lineage>
        <taxon>Bacteria</taxon>
        <taxon>Pseudomonadati</taxon>
        <taxon>Pseudomonadota</taxon>
        <taxon>Alphaproteobacteria</taxon>
        <taxon>Rhodospirillales</taxon>
        <taxon>Rhodospirillaceae</taxon>
        <taxon>Candidatus Endolissoclinum</taxon>
    </lineage>
</organism>
<name>K7Z5I6_9PROT</name>
<evidence type="ECO:0000256" key="1">
    <source>
        <dbReference type="SAM" id="Phobius"/>
    </source>
</evidence>
<sequence>MYFFRLLLSFYRLKNLFLYHKIKSFYYNFHPINMATGKLTILIIFIKKNKLISSTVKNFAK</sequence>
<evidence type="ECO:0000313" key="2">
    <source>
        <dbReference type="EMBL" id="AFX99313.1"/>
    </source>
</evidence>
<dbReference type="HOGENOM" id="CLU_2913806_0_0_5"/>
<dbReference type="KEGG" id="thal:A1OE_1135"/>
<feature type="transmembrane region" description="Helical" evidence="1">
    <location>
        <begin position="25"/>
        <end position="46"/>
    </location>
</feature>
<keyword evidence="1" id="KW-1133">Transmembrane helix</keyword>
<accession>K7Z5I6</accession>
<dbReference type="EMBL" id="CP003539">
    <property type="protein sequence ID" value="AFX99313.1"/>
    <property type="molecule type" value="Genomic_DNA"/>
</dbReference>
<keyword evidence="1" id="KW-0812">Transmembrane</keyword>
<gene>
    <name evidence="2" type="ORF">A1OE_1135</name>
</gene>
<dbReference type="Proteomes" id="UP000010077">
    <property type="component" value="Chromosome"/>
</dbReference>
<proteinExistence type="predicted"/>
<dbReference type="AlphaFoldDB" id="K7Z5I6"/>
<keyword evidence="3" id="KW-1185">Reference proteome</keyword>